<dbReference type="AlphaFoldDB" id="A0AAX2J2D5"/>
<proteinExistence type="predicted"/>
<sequence length="145" mass="16212">MPHLKPYLNHFSSGYAICSVAGILLQQIFHIKAAAGALMLAAVSFTALYFVKKERRAPMRQEQYYLAKRCTMSAVLGILLLAVVFALSYAYAHGIDQARQWAKVIAEMWWLAVLLLLVYALTYFGAAIFAFGYLAKTEAKKIAQK</sequence>
<evidence type="ECO:0000256" key="1">
    <source>
        <dbReference type="SAM" id="Phobius"/>
    </source>
</evidence>
<feature type="transmembrane region" description="Helical" evidence="1">
    <location>
        <begin position="108"/>
        <end position="135"/>
    </location>
</feature>
<name>A0AAX2J2D5_KINKI</name>
<keyword evidence="1" id="KW-0472">Membrane</keyword>
<feature type="transmembrane region" description="Helical" evidence="1">
    <location>
        <begin position="7"/>
        <end position="25"/>
    </location>
</feature>
<feature type="transmembrane region" description="Helical" evidence="1">
    <location>
        <begin position="31"/>
        <end position="51"/>
    </location>
</feature>
<dbReference type="EMBL" id="LS483426">
    <property type="protein sequence ID" value="SQH24417.1"/>
    <property type="molecule type" value="Genomic_DNA"/>
</dbReference>
<protein>
    <recommendedName>
        <fullName evidence="4">DUF2178 domain-containing protein</fullName>
    </recommendedName>
</protein>
<organism evidence="2 3">
    <name type="scientific">Kingella kingae</name>
    <dbReference type="NCBI Taxonomy" id="504"/>
    <lineage>
        <taxon>Bacteria</taxon>
        <taxon>Pseudomonadati</taxon>
        <taxon>Pseudomonadota</taxon>
        <taxon>Betaproteobacteria</taxon>
        <taxon>Neisseriales</taxon>
        <taxon>Neisseriaceae</taxon>
        <taxon>Kingella</taxon>
    </lineage>
</organism>
<dbReference type="RefSeq" id="WP_003788882.1">
    <property type="nucleotide sequence ID" value="NZ_CP091518.1"/>
</dbReference>
<dbReference type="GeneID" id="93261908"/>
<gene>
    <name evidence="2" type="ORF">NCTC10529_00597</name>
</gene>
<keyword evidence="1" id="KW-1133">Transmembrane helix</keyword>
<dbReference type="InterPro" id="IPR047730">
    <property type="entry name" value="ABZJ_00895-like"/>
</dbReference>
<feature type="transmembrane region" description="Helical" evidence="1">
    <location>
        <begin position="72"/>
        <end position="92"/>
    </location>
</feature>
<accession>A0AAX2J2D5</accession>
<evidence type="ECO:0000313" key="3">
    <source>
        <dbReference type="Proteomes" id="UP000248598"/>
    </source>
</evidence>
<evidence type="ECO:0000313" key="2">
    <source>
        <dbReference type="EMBL" id="SQH24417.1"/>
    </source>
</evidence>
<reference evidence="2 3" key="1">
    <citation type="submission" date="2018-06" db="EMBL/GenBank/DDBJ databases">
        <authorList>
            <consortium name="Pathogen Informatics"/>
            <person name="Doyle S."/>
        </authorList>
    </citation>
    <scope>NUCLEOTIDE SEQUENCE [LARGE SCALE GENOMIC DNA]</scope>
    <source>
        <strain evidence="2 3">NCTC10529</strain>
    </source>
</reference>
<dbReference type="Proteomes" id="UP000248598">
    <property type="component" value="Chromosome 1"/>
</dbReference>
<dbReference type="NCBIfam" id="NF038216">
    <property type="entry name" value="ABZJ_00895_fam"/>
    <property type="match status" value="1"/>
</dbReference>
<keyword evidence="1" id="KW-0812">Transmembrane</keyword>
<evidence type="ECO:0008006" key="4">
    <source>
        <dbReference type="Google" id="ProtNLM"/>
    </source>
</evidence>